<sequence>MHPLAIDGVATNKCLLHFFIRLENQFGYDASNHVKMSALPHLIRDMLSDMIQDMTRKQAKNFTNVQQLANAVTKACSVLNTTKAEIGTM</sequence>
<dbReference type="Proteomes" id="UP000887565">
    <property type="component" value="Unplaced"/>
</dbReference>
<dbReference type="WBParaSite" id="nRc.2.0.1.t38013-RA">
    <property type="protein sequence ID" value="nRc.2.0.1.t38013-RA"/>
    <property type="gene ID" value="nRc.2.0.1.g38013"/>
</dbReference>
<reference evidence="2" key="1">
    <citation type="submission" date="2022-11" db="UniProtKB">
        <authorList>
            <consortium name="WormBaseParasite"/>
        </authorList>
    </citation>
    <scope>IDENTIFICATION</scope>
</reference>
<keyword evidence="1" id="KW-1185">Reference proteome</keyword>
<evidence type="ECO:0000313" key="2">
    <source>
        <dbReference type="WBParaSite" id="nRc.2.0.1.t38013-RA"/>
    </source>
</evidence>
<proteinExistence type="predicted"/>
<accession>A0A915KGR5</accession>
<evidence type="ECO:0000313" key="1">
    <source>
        <dbReference type="Proteomes" id="UP000887565"/>
    </source>
</evidence>
<name>A0A915KGR5_ROMCU</name>
<dbReference type="AlphaFoldDB" id="A0A915KGR5"/>
<protein>
    <submittedName>
        <fullName evidence="2">Uncharacterized protein</fullName>
    </submittedName>
</protein>
<organism evidence="1 2">
    <name type="scientific">Romanomermis culicivorax</name>
    <name type="common">Nematode worm</name>
    <dbReference type="NCBI Taxonomy" id="13658"/>
    <lineage>
        <taxon>Eukaryota</taxon>
        <taxon>Metazoa</taxon>
        <taxon>Ecdysozoa</taxon>
        <taxon>Nematoda</taxon>
        <taxon>Enoplea</taxon>
        <taxon>Dorylaimia</taxon>
        <taxon>Mermithida</taxon>
        <taxon>Mermithoidea</taxon>
        <taxon>Mermithidae</taxon>
        <taxon>Romanomermis</taxon>
    </lineage>
</organism>